<dbReference type="GO" id="GO:0048168">
    <property type="term" value="P:regulation of neuronal synaptic plasticity"/>
    <property type="evidence" value="ECO:0007669"/>
    <property type="project" value="InterPro"/>
</dbReference>
<feature type="region of interest" description="Disordered" evidence="1">
    <location>
        <begin position="248"/>
        <end position="286"/>
    </location>
</feature>
<dbReference type="EMBL" id="RQTK01000117">
    <property type="protein sequence ID" value="RUS87175.1"/>
    <property type="molecule type" value="Genomic_DNA"/>
</dbReference>
<keyword evidence="3" id="KW-1185">Reference proteome</keyword>
<dbReference type="InterPro" id="IPR033374">
    <property type="entry name" value="NSMF"/>
</dbReference>
<evidence type="ECO:0000313" key="2">
    <source>
        <dbReference type="EMBL" id="RUS87175.1"/>
    </source>
</evidence>
<dbReference type="Proteomes" id="UP000271974">
    <property type="component" value="Unassembled WGS sequence"/>
</dbReference>
<organism evidence="2 3">
    <name type="scientific">Elysia chlorotica</name>
    <name type="common">Eastern emerald elysia</name>
    <name type="synonym">Sea slug</name>
    <dbReference type="NCBI Taxonomy" id="188477"/>
    <lineage>
        <taxon>Eukaryota</taxon>
        <taxon>Metazoa</taxon>
        <taxon>Spiralia</taxon>
        <taxon>Lophotrochozoa</taxon>
        <taxon>Mollusca</taxon>
        <taxon>Gastropoda</taxon>
        <taxon>Heterobranchia</taxon>
        <taxon>Euthyneura</taxon>
        <taxon>Panpulmonata</taxon>
        <taxon>Sacoglossa</taxon>
        <taxon>Placobranchoidea</taxon>
        <taxon>Plakobranchidae</taxon>
        <taxon>Elysia</taxon>
    </lineage>
</organism>
<name>A0A3S1BMI3_ELYCH</name>
<sequence length="286" mass="32677">MISKLRPEHAALHLVGTEFESSEQGRKLKYELSRVMMPNKVKVTTTCDNTSQGQQQIELYFDYRKYLLWRSKALSSFDLTDVQEVTRSWSSIEEEARRKEFIFGRRGERNEELSVLDRDGSTLESDTQQTTLNGVTERKELGRAYDIEREGWEGNGVFPEQKDEIPEACEVEGLLGNGVFLKEREEVPQTEEIKRSIKKDICQQEKVELSQGENNDVLAENNVCTKEMIQLPKAEENDIRAENDVCLNENAKSENISSQDSVGRKTPELEEPAFPQDESGQDSACV</sequence>
<accession>A0A3S1BMI3</accession>
<gene>
    <name evidence="2" type="ORF">EGW08_005015</name>
</gene>
<dbReference type="OrthoDB" id="10597107at2759"/>
<dbReference type="PANTHER" id="PTHR32061">
    <property type="entry name" value="NMDA RECEPTOR SYNAPTONUCLEAR SIGNALING AND NEURONAL MIGRATION FACTOR"/>
    <property type="match status" value="1"/>
</dbReference>
<proteinExistence type="predicted"/>
<dbReference type="AlphaFoldDB" id="A0A3S1BMI3"/>
<comment type="caution">
    <text evidence="2">The sequence shown here is derived from an EMBL/GenBank/DDBJ whole genome shotgun (WGS) entry which is preliminary data.</text>
</comment>
<dbReference type="GO" id="GO:2001222">
    <property type="term" value="P:regulation of neuron migration"/>
    <property type="evidence" value="ECO:0007669"/>
    <property type="project" value="InterPro"/>
</dbReference>
<evidence type="ECO:0000256" key="1">
    <source>
        <dbReference type="SAM" id="MobiDB-lite"/>
    </source>
</evidence>
<protein>
    <submittedName>
        <fullName evidence="2">Uncharacterized protein</fullName>
    </submittedName>
</protein>
<evidence type="ECO:0000313" key="3">
    <source>
        <dbReference type="Proteomes" id="UP000271974"/>
    </source>
</evidence>
<reference evidence="2 3" key="1">
    <citation type="submission" date="2019-01" db="EMBL/GenBank/DDBJ databases">
        <title>A draft genome assembly of the solar-powered sea slug Elysia chlorotica.</title>
        <authorList>
            <person name="Cai H."/>
            <person name="Li Q."/>
            <person name="Fang X."/>
            <person name="Li J."/>
            <person name="Curtis N.E."/>
            <person name="Altenburger A."/>
            <person name="Shibata T."/>
            <person name="Feng M."/>
            <person name="Maeda T."/>
            <person name="Schwartz J.A."/>
            <person name="Shigenobu S."/>
            <person name="Lundholm N."/>
            <person name="Nishiyama T."/>
            <person name="Yang H."/>
            <person name="Hasebe M."/>
            <person name="Li S."/>
            <person name="Pierce S.K."/>
            <person name="Wang J."/>
        </authorList>
    </citation>
    <scope>NUCLEOTIDE SEQUENCE [LARGE SCALE GENOMIC DNA]</scope>
    <source>
        <strain evidence="2">EC2010</strain>
        <tissue evidence="2">Whole organism of an adult</tissue>
    </source>
</reference>